<feature type="compositionally biased region" description="Polar residues" evidence="2">
    <location>
        <begin position="200"/>
        <end position="210"/>
    </location>
</feature>
<feature type="compositionally biased region" description="Polar residues" evidence="2">
    <location>
        <begin position="74"/>
        <end position="83"/>
    </location>
</feature>
<dbReference type="AlphaFoldDB" id="A0A1D2VA38"/>
<dbReference type="GeneID" id="30967628"/>
<evidence type="ECO:0000256" key="1">
    <source>
        <dbReference type="SAM" id="Coils"/>
    </source>
</evidence>
<dbReference type="InParanoid" id="A0A1D2VA38"/>
<feature type="compositionally biased region" description="Polar residues" evidence="2">
    <location>
        <begin position="18"/>
        <end position="46"/>
    </location>
</feature>
<proteinExistence type="predicted"/>
<organism evidence="3 4">
    <name type="scientific">Ascoidea rubescens DSM 1968</name>
    <dbReference type="NCBI Taxonomy" id="1344418"/>
    <lineage>
        <taxon>Eukaryota</taxon>
        <taxon>Fungi</taxon>
        <taxon>Dikarya</taxon>
        <taxon>Ascomycota</taxon>
        <taxon>Saccharomycotina</taxon>
        <taxon>Saccharomycetes</taxon>
        <taxon>Ascoideaceae</taxon>
        <taxon>Ascoidea</taxon>
    </lineage>
</organism>
<feature type="compositionally biased region" description="Basic residues" evidence="2">
    <location>
        <begin position="84"/>
        <end position="96"/>
    </location>
</feature>
<dbReference type="EMBL" id="KV454491">
    <property type="protein sequence ID" value="ODV58514.1"/>
    <property type="molecule type" value="Genomic_DNA"/>
</dbReference>
<sequence length="400" mass="46565">MTGLVSKWADEEPEVKPSQPTRSKNKINELNNRINFNQNKTNFNQDTKLDSKWALDDSDSGFRGSKSKPKKTDNSTFHSSTKNYSKHQNNKQKKLFKNSENNQKNQKRYIYKENYDSFEATEIPDTPEESNTKNSTSIDLSNNPLAKLLGSTTNDFKRISLLDDTENRIDINNNNDDNNNKNDQHETVNNSDYAAEDNHYNINTGHSLNYNKSRQNIKKNKRNNRENRENRNNKNYNSSNSDILENKYKTGSGEHEINPLSKLLGLLTPPSSSSSSGQSYSPSERTNLKKNKSFETDYQKNNFRKDLHRTSSNGPTDESERIMGLERELEKQKQKVKLMNEEIKRKERELIEKEEKIQEIEADQGEKYLNLFMNSFDTTKSWADWAEEEDQELNMNNKAR</sequence>
<feature type="region of interest" description="Disordered" evidence="2">
    <location>
        <begin position="168"/>
        <end position="187"/>
    </location>
</feature>
<protein>
    <submittedName>
        <fullName evidence="3">Uncharacterized protein</fullName>
    </submittedName>
</protein>
<reference evidence="4" key="1">
    <citation type="submission" date="2016-05" db="EMBL/GenBank/DDBJ databases">
        <title>Comparative genomics of biotechnologically important yeasts.</title>
        <authorList>
            <consortium name="DOE Joint Genome Institute"/>
            <person name="Riley R."/>
            <person name="Haridas S."/>
            <person name="Wolfe K.H."/>
            <person name="Lopes M.R."/>
            <person name="Hittinger C.T."/>
            <person name="Goker M."/>
            <person name="Salamov A."/>
            <person name="Wisecaver J."/>
            <person name="Long T.M."/>
            <person name="Aerts A.L."/>
            <person name="Barry K."/>
            <person name="Choi C."/>
            <person name="Clum A."/>
            <person name="Coughlan A.Y."/>
            <person name="Deshpande S."/>
            <person name="Douglass A.P."/>
            <person name="Hanson S.J."/>
            <person name="Klenk H.-P."/>
            <person name="Labutti K."/>
            <person name="Lapidus A."/>
            <person name="Lindquist E."/>
            <person name="Lipzen A."/>
            <person name="Meier-Kolthoff J.P."/>
            <person name="Ohm R.A."/>
            <person name="Otillar R.P."/>
            <person name="Pangilinan J."/>
            <person name="Peng Y."/>
            <person name="Rokas A."/>
            <person name="Rosa C.A."/>
            <person name="Scheuner C."/>
            <person name="Sibirny A.A."/>
            <person name="Slot J.C."/>
            <person name="Stielow J.B."/>
            <person name="Sun H."/>
            <person name="Kurtzman C.P."/>
            <person name="Blackwell M."/>
            <person name="Grigoriev I.V."/>
            <person name="Jeffries T.W."/>
        </authorList>
    </citation>
    <scope>NUCLEOTIDE SEQUENCE [LARGE SCALE GENOMIC DNA]</scope>
    <source>
        <strain evidence="4">DSM 1968</strain>
    </source>
</reference>
<feature type="coiled-coil region" evidence="1">
    <location>
        <begin position="322"/>
        <end position="363"/>
    </location>
</feature>
<name>A0A1D2VA38_9ASCO</name>
<evidence type="ECO:0000313" key="4">
    <source>
        <dbReference type="Proteomes" id="UP000095038"/>
    </source>
</evidence>
<feature type="region of interest" description="Disordered" evidence="2">
    <location>
        <begin position="264"/>
        <end position="321"/>
    </location>
</feature>
<dbReference type="Proteomes" id="UP000095038">
    <property type="component" value="Unassembled WGS sequence"/>
</dbReference>
<feature type="compositionally biased region" description="Polar residues" evidence="2">
    <location>
        <begin position="132"/>
        <end position="145"/>
    </location>
</feature>
<feature type="compositionally biased region" description="Basic and acidic residues" evidence="2">
    <location>
        <begin position="223"/>
        <end position="232"/>
    </location>
</feature>
<feature type="compositionally biased region" description="Basic and acidic residues" evidence="2">
    <location>
        <begin position="292"/>
        <end position="309"/>
    </location>
</feature>
<feature type="compositionally biased region" description="Low complexity" evidence="2">
    <location>
        <begin position="264"/>
        <end position="283"/>
    </location>
</feature>
<gene>
    <name evidence="3" type="ORF">ASCRUDRAFT_77769</name>
</gene>
<evidence type="ECO:0000313" key="3">
    <source>
        <dbReference type="EMBL" id="ODV58514.1"/>
    </source>
</evidence>
<keyword evidence="1" id="KW-0175">Coiled coil</keyword>
<feature type="region of interest" description="Disordered" evidence="2">
    <location>
        <begin position="1"/>
        <end position="145"/>
    </location>
</feature>
<keyword evidence="4" id="KW-1185">Reference proteome</keyword>
<evidence type="ECO:0000256" key="2">
    <source>
        <dbReference type="SAM" id="MobiDB-lite"/>
    </source>
</evidence>
<accession>A0A1D2VA38</accession>
<dbReference type="RefSeq" id="XP_020044821.1">
    <property type="nucleotide sequence ID" value="XM_020193992.1"/>
</dbReference>
<feature type="region of interest" description="Disordered" evidence="2">
    <location>
        <begin position="197"/>
        <end position="246"/>
    </location>
</feature>